<evidence type="ECO:0000256" key="2">
    <source>
        <dbReference type="ARBA" id="ARBA00009431"/>
    </source>
</evidence>
<dbReference type="Gene3D" id="3.40.50.1820">
    <property type="entry name" value="alpha/beta hydrolase"/>
    <property type="match status" value="1"/>
</dbReference>
<protein>
    <recommendedName>
        <fullName evidence="4">Carboxypeptidase</fullName>
        <ecNumber evidence="4">3.4.16.-</ecNumber>
    </recommendedName>
</protein>
<comment type="subcellular location">
    <subcellularLocation>
        <location evidence="1">Secreted</location>
    </subcellularLocation>
</comment>
<dbReference type="InterPro" id="IPR001563">
    <property type="entry name" value="Peptidase_S10"/>
</dbReference>
<evidence type="ECO:0000256" key="3">
    <source>
        <dbReference type="ARBA" id="ARBA00022525"/>
    </source>
</evidence>
<keyword evidence="3" id="KW-0964">Secreted</keyword>
<evidence type="ECO:0000313" key="5">
    <source>
        <dbReference type="EMBL" id="KAL1196735.1"/>
    </source>
</evidence>
<organism evidence="5 6">
    <name type="scientific">Cardamine amara subsp. amara</name>
    <dbReference type="NCBI Taxonomy" id="228776"/>
    <lineage>
        <taxon>Eukaryota</taxon>
        <taxon>Viridiplantae</taxon>
        <taxon>Streptophyta</taxon>
        <taxon>Embryophyta</taxon>
        <taxon>Tracheophyta</taxon>
        <taxon>Spermatophyta</taxon>
        <taxon>Magnoliopsida</taxon>
        <taxon>eudicotyledons</taxon>
        <taxon>Gunneridae</taxon>
        <taxon>Pentapetalae</taxon>
        <taxon>rosids</taxon>
        <taxon>malvids</taxon>
        <taxon>Brassicales</taxon>
        <taxon>Brassicaceae</taxon>
        <taxon>Cardamineae</taxon>
        <taxon>Cardamine</taxon>
    </lineage>
</organism>
<dbReference type="AlphaFoldDB" id="A0ABD1AAI1"/>
<accession>A0ABD1AAI1</accession>
<dbReference type="PROSITE" id="PS00131">
    <property type="entry name" value="CARBOXYPEPT_SER_SER"/>
    <property type="match status" value="1"/>
</dbReference>
<sequence>MNHTKGGNLTFNNFSWNKEANMLFLEAPVGVGFSYSNNSMDLQKLGDKVTAADSLVFLINWFKKFPEFRSNEFYIAGESYAGHYVPQLTELIYDRNKKVTRASRINLKGFMIGNAVIDDRQE</sequence>
<dbReference type="InterPro" id="IPR018202">
    <property type="entry name" value="Ser_caboxypep_ser_AS"/>
</dbReference>
<comment type="similarity">
    <text evidence="2 4">Belongs to the peptidase S10 family.</text>
</comment>
<gene>
    <name evidence="5" type="ORF">V5N11_024556</name>
</gene>
<comment type="caution">
    <text evidence="5">The sequence shown here is derived from an EMBL/GenBank/DDBJ whole genome shotgun (WGS) entry which is preliminary data.</text>
</comment>
<keyword evidence="6" id="KW-1185">Reference proteome</keyword>
<keyword evidence="4" id="KW-0121">Carboxypeptidase</keyword>
<name>A0ABD1AAI1_CARAN</name>
<dbReference type="Pfam" id="PF00450">
    <property type="entry name" value="Peptidase_S10"/>
    <property type="match status" value="1"/>
</dbReference>
<dbReference type="EC" id="3.4.16.-" evidence="4"/>
<dbReference type="EMBL" id="JBANAX010000696">
    <property type="protein sequence ID" value="KAL1196735.1"/>
    <property type="molecule type" value="Genomic_DNA"/>
</dbReference>
<dbReference type="PRINTS" id="PR00724">
    <property type="entry name" value="CRBOXYPTASEC"/>
</dbReference>
<reference evidence="5 6" key="1">
    <citation type="submission" date="2024-04" db="EMBL/GenBank/DDBJ databases">
        <title>Genome assembly C_amara_ONT_v2.</title>
        <authorList>
            <person name="Yant L."/>
            <person name="Moore C."/>
            <person name="Slenker M."/>
        </authorList>
    </citation>
    <scope>NUCLEOTIDE SEQUENCE [LARGE SCALE GENOMIC DNA]</scope>
    <source>
        <tissue evidence="5">Leaf</tissue>
    </source>
</reference>
<dbReference type="GO" id="GO:0004185">
    <property type="term" value="F:serine-type carboxypeptidase activity"/>
    <property type="evidence" value="ECO:0007669"/>
    <property type="project" value="UniProtKB-UniRule"/>
</dbReference>
<dbReference type="GO" id="GO:0006508">
    <property type="term" value="P:proteolysis"/>
    <property type="evidence" value="ECO:0007669"/>
    <property type="project" value="UniProtKB-KW"/>
</dbReference>
<evidence type="ECO:0000256" key="1">
    <source>
        <dbReference type="ARBA" id="ARBA00004613"/>
    </source>
</evidence>
<dbReference type="GO" id="GO:0005576">
    <property type="term" value="C:extracellular region"/>
    <property type="evidence" value="ECO:0007669"/>
    <property type="project" value="UniProtKB-SubCell"/>
</dbReference>
<proteinExistence type="inferred from homology"/>
<dbReference type="SUPFAM" id="SSF53474">
    <property type="entry name" value="alpha/beta-Hydrolases"/>
    <property type="match status" value="1"/>
</dbReference>
<dbReference type="PANTHER" id="PTHR11802">
    <property type="entry name" value="SERINE PROTEASE FAMILY S10 SERINE CARBOXYPEPTIDASE"/>
    <property type="match status" value="1"/>
</dbReference>
<dbReference type="InterPro" id="IPR029058">
    <property type="entry name" value="AB_hydrolase_fold"/>
</dbReference>
<keyword evidence="4" id="KW-0378">Hydrolase</keyword>
<dbReference type="PANTHER" id="PTHR11802:SF280">
    <property type="entry name" value="SERINE CARBOXYPEPTIDASE-LIKE 35"/>
    <property type="match status" value="1"/>
</dbReference>
<keyword evidence="4" id="KW-0645">Protease</keyword>
<evidence type="ECO:0000256" key="4">
    <source>
        <dbReference type="RuleBase" id="RU361156"/>
    </source>
</evidence>
<dbReference type="Proteomes" id="UP001558713">
    <property type="component" value="Unassembled WGS sequence"/>
</dbReference>
<evidence type="ECO:0000313" key="6">
    <source>
        <dbReference type="Proteomes" id="UP001558713"/>
    </source>
</evidence>